<reference evidence="1" key="1">
    <citation type="journal article" date="2014" name="Int. J. Syst. Evol. Microbiol.">
        <title>Complete genome sequence of Corynebacterium casei LMG S-19264T (=DSM 44701T), isolated from a smear-ripened cheese.</title>
        <authorList>
            <consortium name="US DOE Joint Genome Institute (JGI-PGF)"/>
            <person name="Walter F."/>
            <person name="Albersmeier A."/>
            <person name="Kalinowski J."/>
            <person name="Ruckert C."/>
        </authorList>
    </citation>
    <scope>NUCLEOTIDE SEQUENCE</scope>
    <source>
        <strain evidence="1">JCM 31311</strain>
    </source>
</reference>
<comment type="caution">
    <text evidence="1">The sequence shown here is derived from an EMBL/GenBank/DDBJ whole genome shotgun (WGS) entry which is preliminary data.</text>
</comment>
<dbReference type="RefSeq" id="WP_189093508.1">
    <property type="nucleotide sequence ID" value="NZ_BMQL01000072.1"/>
</dbReference>
<dbReference type="AlphaFoldDB" id="A0A918FGH7"/>
<proteinExistence type="predicted"/>
<organism evidence="1 2">
    <name type="scientific">Deinococcus ruber</name>
    <dbReference type="NCBI Taxonomy" id="1848197"/>
    <lineage>
        <taxon>Bacteria</taxon>
        <taxon>Thermotogati</taxon>
        <taxon>Deinococcota</taxon>
        <taxon>Deinococci</taxon>
        <taxon>Deinococcales</taxon>
        <taxon>Deinococcaceae</taxon>
        <taxon>Deinococcus</taxon>
    </lineage>
</organism>
<dbReference type="Proteomes" id="UP000603865">
    <property type="component" value="Unassembled WGS sequence"/>
</dbReference>
<keyword evidence="2" id="KW-1185">Reference proteome</keyword>
<reference evidence="1" key="2">
    <citation type="submission" date="2020-09" db="EMBL/GenBank/DDBJ databases">
        <authorList>
            <person name="Sun Q."/>
            <person name="Ohkuma M."/>
        </authorList>
    </citation>
    <scope>NUCLEOTIDE SEQUENCE</scope>
    <source>
        <strain evidence="1">JCM 31311</strain>
    </source>
</reference>
<evidence type="ECO:0000313" key="1">
    <source>
        <dbReference type="EMBL" id="GGR36342.1"/>
    </source>
</evidence>
<sequence length="89" mass="9613">MTAPLFRATIRDVVPLGGRFLLSVVGAGSRPQLPCRLRIEGTPTDLTLLDIVNSPTLWLLSEVTLVVEAQAQADWRSWAGRVVAEVSTG</sequence>
<gene>
    <name evidence="1" type="ORF">GCM10008957_52600</name>
</gene>
<evidence type="ECO:0000313" key="2">
    <source>
        <dbReference type="Proteomes" id="UP000603865"/>
    </source>
</evidence>
<dbReference type="EMBL" id="BMQL01000072">
    <property type="protein sequence ID" value="GGR36342.1"/>
    <property type="molecule type" value="Genomic_DNA"/>
</dbReference>
<protein>
    <submittedName>
        <fullName evidence="1">Uncharacterized protein</fullName>
    </submittedName>
</protein>
<accession>A0A918FGH7</accession>
<name>A0A918FGH7_9DEIO</name>